<organism evidence="4 5">
    <name type="scientific">Scophthalmus maximus</name>
    <name type="common">Turbot</name>
    <name type="synonym">Psetta maxima</name>
    <dbReference type="NCBI Taxonomy" id="52904"/>
    <lineage>
        <taxon>Eukaryota</taxon>
        <taxon>Metazoa</taxon>
        <taxon>Chordata</taxon>
        <taxon>Craniata</taxon>
        <taxon>Vertebrata</taxon>
        <taxon>Euteleostomi</taxon>
        <taxon>Actinopterygii</taxon>
        <taxon>Neopterygii</taxon>
        <taxon>Teleostei</taxon>
        <taxon>Neoteleostei</taxon>
        <taxon>Acanthomorphata</taxon>
        <taxon>Carangaria</taxon>
        <taxon>Pleuronectiformes</taxon>
        <taxon>Pleuronectoidei</taxon>
        <taxon>Scophthalmidae</taxon>
        <taxon>Scophthalmus</taxon>
    </lineage>
</organism>
<evidence type="ECO:0000313" key="4">
    <source>
        <dbReference type="Ensembl" id="ENSSMAP00000055179.1"/>
    </source>
</evidence>
<evidence type="ECO:0000256" key="2">
    <source>
        <dbReference type="SAM" id="Phobius"/>
    </source>
</evidence>
<reference evidence="4" key="1">
    <citation type="submission" date="2023-05" db="EMBL/GenBank/DDBJ databases">
        <title>High-quality long-read genome of Scophthalmus maximus.</title>
        <authorList>
            <person name="Lien S."/>
            <person name="Martinez P."/>
        </authorList>
    </citation>
    <scope>NUCLEOTIDE SEQUENCE [LARGE SCALE GENOMIC DNA]</scope>
</reference>
<feature type="transmembrane region" description="Helical" evidence="2">
    <location>
        <begin position="28"/>
        <end position="59"/>
    </location>
</feature>
<feature type="domain" description="Cadherin-like beta-sandwich-like" evidence="3">
    <location>
        <begin position="134"/>
        <end position="218"/>
    </location>
</feature>
<name>A0A8D3D6M0_SCOMX</name>
<dbReference type="InterPro" id="IPR025883">
    <property type="entry name" value="Cadherin-like_domain"/>
</dbReference>
<proteinExistence type="predicted"/>
<dbReference type="PANTHER" id="PTHR14776">
    <property type="entry name" value="CADHERIN-LIKE AND PC-ESTERASE DOMAIN-CONTAINING PROTEIN 1"/>
    <property type="match status" value="1"/>
</dbReference>
<dbReference type="Ensembl" id="ENSSMAT00000041699.1">
    <property type="protein sequence ID" value="ENSSMAP00000055179.1"/>
    <property type="gene ID" value="ENSSMAG00000030005.1"/>
</dbReference>
<dbReference type="Proteomes" id="UP000694558">
    <property type="component" value="Chromosome 2"/>
</dbReference>
<evidence type="ECO:0000259" key="3">
    <source>
        <dbReference type="Pfam" id="PF12733"/>
    </source>
</evidence>
<feature type="region of interest" description="Disordered" evidence="1">
    <location>
        <begin position="508"/>
        <end position="532"/>
    </location>
</feature>
<dbReference type="AlphaFoldDB" id="A0A8D3D6M0"/>
<accession>A0A8D3D6M0</accession>
<keyword evidence="2" id="KW-1133">Transmembrane helix</keyword>
<keyword evidence="2" id="KW-0812">Transmembrane</keyword>
<feature type="compositionally biased region" description="Polar residues" evidence="1">
    <location>
        <begin position="513"/>
        <end position="523"/>
    </location>
</feature>
<protein>
    <submittedName>
        <fullName evidence="4">Cadherin-like and PC-esterase domain containing 1</fullName>
    </submittedName>
</protein>
<dbReference type="PANTHER" id="PTHR14776:SF1">
    <property type="entry name" value="CADHERIN-LIKE AND PC-ESTERASE DOMAIN-CONTAINING PROTEIN 1"/>
    <property type="match status" value="1"/>
</dbReference>
<keyword evidence="2" id="KW-0472">Membrane</keyword>
<evidence type="ECO:0000256" key="1">
    <source>
        <dbReference type="SAM" id="MobiDB-lite"/>
    </source>
</evidence>
<reference evidence="4" key="2">
    <citation type="submission" date="2025-08" db="UniProtKB">
        <authorList>
            <consortium name="Ensembl"/>
        </authorList>
    </citation>
    <scope>IDENTIFICATION</scope>
</reference>
<sequence length="555" mass="62143">DGLCLSEDEFLLLHQFQRQMTTQSAFQLVNTFIIIMILIIIYNILILLFIIIIIIIVIINNAFQVLVHVQTVCGSSPGPGPGSEGLWVQSWSWFRGSVGPVLVLVLVLVDRWCSGVAGSCVDPHLRQIYSDPPLTLTPPFSPGVKQYRADVTFDTVMVRIRPVPVSSACRVHLDEHRGPRMANYPVGLGNSRISILVTDDGGSEPVVMTIYTVNVNRETRPSLPMFGDHVTCSFVQDCGLLVRPGRSCGLQPLVRSQGPRQTCSSGHQPGRWVVPCLSCSDNRTCDWREVAWQPDGCYHQLVDRPLLQDCLTDRKVLFIGDSTNRGMMYFLMERVNSSLEDWGKAHDLQVYRNLNQGRTLVSYSYYPQFWLEKEQRPTFRQALLQLLHRSRPLVNSNLTVLVVGGVQWLNTNHLRTVREVLDREALGDVLVVVKSLGMGFHLPVDGIRSLSLREIQDLDKDNDDIIATAKHHGYEAIDTFSITMGRHREFLQGQCACHFHKVTLIGPSGSDAGEQTTSSQSAEQGPEPDTFSYHVTGPVNQVYSEILLSRLCPPT</sequence>
<dbReference type="GeneTree" id="ENSGT00390000015216"/>
<dbReference type="Pfam" id="PF12733">
    <property type="entry name" value="Cadherin-like"/>
    <property type="match status" value="1"/>
</dbReference>
<evidence type="ECO:0000313" key="5">
    <source>
        <dbReference type="Proteomes" id="UP000694558"/>
    </source>
</evidence>